<evidence type="ECO:0000256" key="1">
    <source>
        <dbReference type="ARBA" id="ARBA00010975"/>
    </source>
</evidence>
<dbReference type="GeneID" id="103486081"/>
<gene>
    <name evidence="4" type="primary">LOC103486081</name>
</gene>
<dbReference type="SMR" id="A0A1S3B5R4"/>
<dbReference type="Proteomes" id="UP001652600">
    <property type="component" value="Chromosome 8"/>
</dbReference>
<dbReference type="PANTHER" id="PTHR33493">
    <property type="entry name" value="LATE EMBRYOGENESIS ABUNDANT PROTEIN 6-RELATED"/>
    <property type="match status" value="1"/>
</dbReference>
<dbReference type="FunCoup" id="A0A1S3B5R4">
    <property type="interactions" value="40"/>
</dbReference>
<keyword evidence="3" id="KW-1185">Reference proteome</keyword>
<dbReference type="PANTHER" id="PTHR33493:SF2">
    <property type="entry name" value="LATE EMBRYOGENESIS ABUNDANT PROTEIN 46"/>
    <property type="match status" value="1"/>
</dbReference>
<feature type="region of interest" description="Disordered" evidence="2">
    <location>
        <begin position="20"/>
        <end position="46"/>
    </location>
</feature>
<organism evidence="3 4">
    <name type="scientific">Cucumis melo</name>
    <name type="common">Muskmelon</name>
    <dbReference type="NCBI Taxonomy" id="3656"/>
    <lineage>
        <taxon>Eukaryota</taxon>
        <taxon>Viridiplantae</taxon>
        <taxon>Streptophyta</taxon>
        <taxon>Embryophyta</taxon>
        <taxon>Tracheophyta</taxon>
        <taxon>Spermatophyta</taxon>
        <taxon>Magnoliopsida</taxon>
        <taxon>eudicotyledons</taxon>
        <taxon>Gunneridae</taxon>
        <taxon>Pentapetalae</taxon>
        <taxon>rosids</taxon>
        <taxon>fabids</taxon>
        <taxon>Cucurbitales</taxon>
        <taxon>Cucurbitaceae</taxon>
        <taxon>Benincaseae</taxon>
        <taxon>Cucumis</taxon>
    </lineage>
</organism>
<reference evidence="4" key="1">
    <citation type="submission" date="2025-08" db="UniProtKB">
        <authorList>
            <consortium name="RefSeq"/>
        </authorList>
    </citation>
    <scope>IDENTIFICATION</scope>
    <source>
        <tissue evidence="4">Stem</tissue>
    </source>
</reference>
<feature type="compositionally biased region" description="Gly residues" evidence="2">
    <location>
        <begin position="159"/>
        <end position="177"/>
    </location>
</feature>
<dbReference type="GO" id="GO:0009793">
    <property type="term" value="P:embryo development ending in seed dormancy"/>
    <property type="evidence" value="ECO:0007669"/>
    <property type="project" value="InterPro"/>
</dbReference>
<dbReference type="AlphaFoldDB" id="A0A1S3B5R4"/>
<dbReference type="InParanoid" id="A0A1S3B5R4"/>
<feature type="compositionally biased region" description="Low complexity" evidence="2">
    <location>
        <begin position="124"/>
        <end position="152"/>
    </location>
</feature>
<feature type="region of interest" description="Disordered" evidence="2">
    <location>
        <begin position="66"/>
        <end position="177"/>
    </location>
</feature>
<evidence type="ECO:0000256" key="2">
    <source>
        <dbReference type="SAM" id="MobiDB-lite"/>
    </source>
</evidence>
<feature type="compositionally biased region" description="Basic and acidic residues" evidence="2">
    <location>
        <begin position="25"/>
        <end position="46"/>
    </location>
</feature>
<accession>A0A1S3B5R4</accession>
<dbReference type="KEGG" id="cmo:103486081"/>
<feature type="compositionally biased region" description="Low complexity" evidence="2">
    <location>
        <begin position="74"/>
        <end position="113"/>
    </location>
</feature>
<dbReference type="RefSeq" id="XP_008442129.1">
    <property type="nucleotide sequence ID" value="XM_008443907.3"/>
</dbReference>
<evidence type="ECO:0000313" key="4">
    <source>
        <dbReference type="RefSeq" id="XP_008442129.1"/>
    </source>
</evidence>
<name>A0A1S3B5R4_CUCME</name>
<dbReference type="InterPro" id="IPR005513">
    <property type="entry name" value="LEA_1"/>
</dbReference>
<sequence>MQSGKKAMESVKESAANVAASAKAGMDKTKATVQEKMEKVTARDPLAKEIAEEKKEAKIHEAELNKQEARQHNAAVRQAATVGAATTHGTHPTTHSTATHSTTGAHGYTTGTHQMSALPGHGTGQPTGPVTEGVVGVHPIGTATGTGRTTTAHNPLAGGETGYGTGTRTGGTGGSYT</sequence>
<comment type="similarity">
    <text evidence="1">Belongs to the LEA type 1 family.</text>
</comment>
<proteinExistence type="inferred from homology"/>
<dbReference type="Pfam" id="PF03760">
    <property type="entry name" value="LEA_1"/>
    <property type="match status" value="1"/>
</dbReference>
<evidence type="ECO:0000313" key="3">
    <source>
        <dbReference type="Proteomes" id="UP001652600"/>
    </source>
</evidence>
<dbReference type="eggNOG" id="ENOG502S22N">
    <property type="taxonomic scope" value="Eukaryota"/>
</dbReference>
<protein>
    <submittedName>
        <fullName evidence="4">18 kDa seed maturation protein</fullName>
    </submittedName>
</protein>